<dbReference type="InterPro" id="IPR007404">
    <property type="entry name" value="YdjM-like"/>
</dbReference>
<dbReference type="KEGG" id="hhk:HH1059_02880"/>
<dbReference type="Proteomes" id="UP000218890">
    <property type="component" value="Chromosome"/>
</dbReference>
<accession>A0A120MZF0</accession>
<proteinExistence type="predicted"/>
<keyword evidence="1" id="KW-1133">Transmembrane helix</keyword>
<keyword evidence="1" id="KW-0472">Membrane</keyword>
<dbReference type="EMBL" id="AP017372">
    <property type="protein sequence ID" value="BAU56966.1"/>
    <property type="molecule type" value="Genomic_DNA"/>
</dbReference>
<keyword evidence="3" id="KW-1185">Reference proteome</keyword>
<feature type="transmembrane region" description="Helical" evidence="1">
    <location>
        <begin position="68"/>
        <end position="87"/>
    </location>
</feature>
<evidence type="ECO:0000256" key="1">
    <source>
        <dbReference type="SAM" id="Phobius"/>
    </source>
</evidence>
<keyword evidence="1" id="KW-0812">Transmembrane</keyword>
<name>A0A120MZF0_HALHR</name>
<feature type="transmembrane region" description="Helical" evidence="1">
    <location>
        <begin position="93"/>
        <end position="119"/>
    </location>
</feature>
<reference evidence="2" key="1">
    <citation type="submission" date="2016-02" db="EMBL/GenBank/DDBJ databases">
        <title>Halorhodospira halochloris DSM-1059 complete genome, version 2.</title>
        <authorList>
            <person name="Tsukatani Y."/>
        </authorList>
    </citation>
    <scope>NUCLEOTIDE SEQUENCE</scope>
    <source>
        <strain evidence="2">DSM 1059</strain>
    </source>
</reference>
<dbReference type="GO" id="GO:0016787">
    <property type="term" value="F:hydrolase activity"/>
    <property type="evidence" value="ECO:0007669"/>
    <property type="project" value="UniProtKB-KW"/>
</dbReference>
<dbReference type="AlphaFoldDB" id="A0A120MZF0"/>
<keyword evidence="2" id="KW-0378">Hydrolase</keyword>
<dbReference type="Pfam" id="PF04307">
    <property type="entry name" value="YdjM"/>
    <property type="match status" value="1"/>
</dbReference>
<protein>
    <submittedName>
        <fullName evidence="2">Membrane-bound metal-dependent hydrolase YdjM</fullName>
    </submittedName>
</protein>
<dbReference type="RefSeq" id="WP_096407471.1">
    <property type="nucleotide sequence ID" value="NZ_AP017372.2"/>
</dbReference>
<feature type="transmembrane region" description="Helical" evidence="1">
    <location>
        <begin position="139"/>
        <end position="159"/>
    </location>
</feature>
<evidence type="ECO:0000313" key="3">
    <source>
        <dbReference type="Proteomes" id="UP000218890"/>
    </source>
</evidence>
<dbReference type="PANTHER" id="PTHR35531">
    <property type="entry name" value="INNER MEMBRANE PROTEIN YBCI-RELATED"/>
    <property type="match status" value="1"/>
</dbReference>
<sequence>MMAISHVTIGTVGWATFAVYTGQPLQPETFSAAVLGSLAPDIDYPRSWIGRNLPFISRPLAKLVSHRGITHSSFALIAGGLLLYQWGYFAEGLLAAFLIGYLLHLLADWLTITGIPLLWPLRKRFKSPLRIRTGGMLEIYVVVLIIIGMLSAAGAIAAYPSC</sequence>
<dbReference type="PANTHER" id="PTHR35531:SF1">
    <property type="entry name" value="INNER MEMBRANE PROTEIN YBCI-RELATED"/>
    <property type="match status" value="1"/>
</dbReference>
<evidence type="ECO:0000313" key="2">
    <source>
        <dbReference type="EMBL" id="BAU56966.1"/>
    </source>
</evidence>
<organism evidence="2 3">
    <name type="scientific">Halorhodospira halochloris</name>
    <name type="common">Ectothiorhodospira halochloris</name>
    <dbReference type="NCBI Taxonomy" id="1052"/>
    <lineage>
        <taxon>Bacteria</taxon>
        <taxon>Pseudomonadati</taxon>
        <taxon>Pseudomonadota</taxon>
        <taxon>Gammaproteobacteria</taxon>
        <taxon>Chromatiales</taxon>
        <taxon>Ectothiorhodospiraceae</taxon>
        <taxon>Halorhodospira</taxon>
    </lineage>
</organism>
<dbReference type="OrthoDB" id="5459053at2"/>
<gene>
    <name evidence="2" type="ORF">HH1059_02880</name>
</gene>